<name>A0ACB9HBL2_CICIN</name>
<evidence type="ECO:0000313" key="1">
    <source>
        <dbReference type="EMBL" id="KAI3792708.1"/>
    </source>
</evidence>
<comment type="caution">
    <text evidence="1">The sequence shown here is derived from an EMBL/GenBank/DDBJ whole genome shotgun (WGS) entry which is preliminary data.</text>
</comment>
<sequence length="104" mass="11845">MTFLSVGGTNWVDDSDFLQSLHCYIFKSNKREYKHDLLLDQSDFLVHFMDIARDELDKSPNEISVEKLQSLLDLALRSTSGTCKIGPARRAGRALNHMITSSRK</sequence>
<keyword evidence="2" id="KW-1185">Reference proteome</keyword>
<gene>
    <name evidence="1" type="ORF">L2E82_06596</name>
</gene>
<dbReference type="EMBL" id="CM042009">
    <property type="protein sequence ID" value="KAI3792708.1"/>
    <property type="molecule type" value="Genomic_DNA"/>
</dbReference>
<reference evidence="2" key="1">
    <citation type="journal article" date="2022" name="Mol. Ecol. Resour.">
        <title>The genomes of chicory, endive, great burdock and yacon provide insights into Asteraceae palaeo-polyploidization history and plant inulin production.</title>
        <authorList>
            <person name="Fan W."/>
            <person name="Wang S."/>
            <person name="Wang H."/>
            <person name="Wang A."/>
            <person name="Jiang F."/>
            <person name="Liu H."/>
            <person name="Zhao H."/>
            <person name="Xu D."/>
            <person name="Zhang Y."/>
        </authorList>
    </citation>
    <scope>NUCLEOTIDE SEQUENCE [LARGE SCALE GENOMIC DNA]</scope>
    <source>
        <strain evidence="2">cv. Punajuju</strain>
    </source>
</reference>
<reference evidence="1 2" key="2">
    <citation type="journal article" date="2022" name="Mol. Ecol. Resour.">
        <title>The genomes of chicory, endive, great burdock and yacon provide insights into Asteraceae paleo-polyploidization history and plant inulin production.</title>
        <authorList>
            <person name="Fan W."/>
            <person name="Wang S."/>
            <person name="Wang H."/>
            <person name="Wang A."/>
            <person name="Jiang F."/>
            <person name="Liu H."/>
            <person name="Zhao H."/>
            <person name="Xu D."/>
            <person name="Zhang Y."/>
        </authorList>
    </citation>
    <scope>NUCLEOTIDE SEQUENCE [LARGE SCALE GENOMIC DNA]</scope>
    <source>
        <strain evidence="2">cv. Punajuju</strain>
        <tissue evidence="1">Leaves</tissue>
    </source>
</reference>
<protein>
    <submittedName>
        <fullName evidence="1">Uncharacterized protein</fullName>
    </submittedName>
</protein>
<accession>A0ACB9HBL2</accession>
<dbReference type="Proteomes" id="UP001055811">
    <property type="component" value="Linkage Group LG01"/>
</dbReference>
<evidence type="ECO:0000313" key="2">
    <source>
        <dbReference type="Proteomes" id="UP001055811"/>
    </source>
</evidence>
<organism evidence="1 2">
    <name type="scientific">Cichorium intybus</name>
    <name type="common">Chicory</name>
    <dbReference type="NCBI Taxonomy" id="13427"/>
    <lineage>
        <taxon>Eukaryota</taxon>
        <taxon>Viridiplantae</taxon>
        <taxon>Streptophyta</taxon>
        <taxon>Embryophyta</taxon>
        <taxon>Tracheophyta</taxon>
        <taxon>Spermatophyta</taxon>
        <taxon>Magnoliopsida</taxon>
        <taxon>eudicotyledons</taxon>
        <taxon>Gunneridae</taxon>
        <taxon>Pentapetalae</taxon>
        <taxon>asterids</taxon>
        <taxon>campanulids</taxon>
        <taxon>Asterales</taxon>
        <taxon>Asteraceae</taxon>
        <taxon>Cichorioideae</taxon>
        <taxon>Cichorieae</taxon>
        <taxon>Cichoriinae</taxon>
        <taxon>Cichorium</taxon>
    </lineage>
</organism>
<proteinExistence type="predicted"/>